<gene>
    <name evidence="1" type="ORF">JIN84_21795</name>
</gene>
<evidence type="ECO:0000313" key="2">
    <source>
        <dbReference type="Proteomes" id="UP000600139"/>
    </source>
</evidence>
<dbReference type="Proteomes" id="UP000600139">
    <property type="component" value="Unassembled WGS sequence"/>
</dbReference>
<dbReference type="RefSeq" id="WP_200353219.1">
    <property type="nucleotide sequence ID" value="NZ_BAABHZ010000002.1"/>
</dbReference>
<comment type="caution">
    <text evidence="1">The sequence shown here is derived from an EMBL/GenBank/DDBJ whole genome shotgun (WGS) entry which is preliminary data.</text>
</comment>
<sequence length="75" mass="8646">MTSLLRFHPDGRVGCLYTEAIDLRTLGKLEVSRATDIRFNDGTQQWEVRAAGDDRLLHSDPSREACLRWERENLS</sequence>
<reference evidence="1" key="1">
    <citation type="submission" date="2021-01" db="EMBL/GenBank/DDBJ databases">
        <title>Modified the classification status of verrucomicrobia.</title>
        <authorList>
            <person name="Feng X."/>
        </authorList>
    </citation>
    <scope>NUCLEOTIDE SEQUENCE</scope>
    <source>
        <strain evidence="1">JCM 18052</strain>
    </source>
</reference>
<dbReference type="AlphaFoldDB" id="A0A934VDL7"/>
<accession>A0A934VDL7</accession>
<organism evidence="1 2">
    <name type="scientific">Luteolibacter yonseiensis</name>
    <dbReference type="NCBI Taxonomy" id="1144680"/>
    <lineage>
        <taxon>Bacteria</taxon>
        <taxon>Pseudomonadati</taxon>
        <taxon>Verrucomicrobiota</taxon>
        <taxon>Verrucomicrobiia</taxon>
        <taxon>Verrucomicrobiales</taxon>
        <taxon>Verrucomicrobiaceae</taxon>
        <taxon>Luteolibacter</taxon>
    </lineage>
</organism>
<evidence type="ECO:0000313" key="1">
    <source>
        <dbReference type="EMBL" id="MBK1818270.1"/>
    </source>
</evidence>
<protein>
    <submittedName>
        <fullName evidence="1">Uncharacterized protein</fullName>
    </submittedName>
</protein>
<name>A0A934VDL7_9BACT</name>
<dbReference type="EMBL" id="JAENIK010000013">
    <property type="protein sequence ID" value="MBK1818270.1"/>
    <property type="molecule type" value="Genomic_DNA"/>
</dbReference>
<keyword evidence="2" id="KW-1185">Reference proteome</keyword>
<proteinExistence type="predicted"/>